<dbReference type="EMBL" id="JATAAI010000015">
    <property type="protein sequence ID" value="KAK1740816.1"/>
    <property type="molecule type" value="Genomic_DNA"/>
</dbReference>
<name>A0AAD9DAY3_9STRA</name>
<keyword evidence="2" id="KW-1185">Reference proteome</keyword>
<evidence type="ECO:0000313" key="1">
    <source>
        <dbReference type="EMBL" id="KAK1740816.1"/>
    </source>
</evidence>
<sequence length="153" mass="17088">MGGGESDDDDNGKMQSTHWCVLTPNMITRNSQINFQGNNMGHMGESLLPCWSLLFELGAMQQQQHGVRGKAAHTNNDSSFGCGIDTSALGPLRGWSKALVVEAMKCKIYDGRTANETKPNDQLHHPNLYLMSPYYRHMQYISHPSTRTSFVKI</sequence>
<evidence type="ECO:0000313" key="2">
    <source>
        <dbReference type="Proteomes" id="UP001224775"/>
    </source>
</evidence>
<accession>A0AAD9DAY3</accession>
<dbReference type="Proteomes" id="UP001224775">
    <property type="component" value="Unassembled WGS sequence"/>
</dbReference>
<proteinExistence type="predicted"/>
<comment type="caution">
    <text evidence="1">The sequence shown here is derived from an EMBL/GenBank/DDBJ whole genome shotgun (WGS) entry which is preliminary data.</text>
</comment>
<protein>
    <submittedName>
        <fullName evidence="1">Uncharacterized protein</fullName>
    </submittedName>
</protein>
<gene>
    <name evidence="1" type="ORF">QTG54_008911</name>
</gene>
<dbReference type="AlphaFoldDB" id="A0AAD9DAY3"/>
<organism evidence="1 2">
    <name type="scientific">Skeletonema marinoi</name>
    <dbReference type="NCBI Taxonomy" id="267567"/>
    <lineage>
        <taxon>Eukaryota</taxon>
        <taxon>Sar</taxon>
        <taxon>Stramenopiles</taxon>
        <taxon>Ochrophyta</taxon>
        <taxon>Bacillariophyta</taxon>
        <taxon>Coscinodiscophyceae</taxon>
        <taxon>Thalassiosirophycidae</taxon>
        <taxon>Thalassiosirales</taxon>
        <taxon>Skeletonemataceae</taxon>
        <taxon>Skeletonema</taxon>
        <taxon>Skeletonema marinoi-dohrnii complex</taxon>
    </lineage>
</organism>
<reference evidence="1" key="1">
    <citation type="submission" date="2023-06" db="EMBL/GenBank/DDBJ databases">
        <title>Survivors Of The Sea: Transcriptome response of Skeletonema marinoi to long-term dormancy.</title>
        <authorList>
            <person name="Pinder M.I.M."/>
            <person name="Kourtchenko O."/>
            <person name="Robertson E.K."/>
            <person name="Larsson T."/>
            <person name="Maumus F."/>
            <person name="Osuna-Cruz C.M."/>
            <person name="Vancaester E."/>
            <person name="Stenow R."/>
            <person name="Vandepoele K."/>
            <person name="Ploug H."/>
            <person name="Bruchert V."/>
            <person name="Godhe A."/>
            <person name="Topel M."/>
        </authorList>
    </citation>
    <scope>NUCLEOTIDE SEQUENCE</scope>
    <source>
        <strain evidence="1">R05AC</strain>
    </source>
</reference>